<dbReference type="Proteomes" id="UP000007813">
    <property type="component" value="Unassembled WGS sequence"/>
</dbReference>
<sequence length="199" mass="22156">MTVDINPENAVDDMYRLLTSLIVPRPIGWVSTRSVDGVDNLAPFSFYMGIIEANPPVIMFSAEDRVDGTLKDSTRNVLETEAFGLNLVTTDLVDQMDRTSQSVDSDVDEFDVAGLDRREGEVVDVPLVAAAKATMECSLHDTMDIGDHTVVFGRIERIHVDDELLTDGKIDVEKVDAVGRLTGSYYARLEPFQVDREWE</sequence>
<keyword evidence="3" id="KW-0288">FMN</keyword>
<evidence type="ECO:0000256" key="4">
    <source>
        <dbReference type="ARBA" id="ARBA00038054"/>
    </source>
</evidence>
<name>J2ZJL0_9EURY</name>
<accession>J2ZJL0</accession>
<gene>
    <name evidence="6" type="ORF">HSB1_15130</name>
</gene>
<proteinExistence type="inferred from homology"/>
<dbReference type="GO" id="GO:0010181">
    <property type="term" value="F:FMN binding"/>
    <property type="evidence" value="ECO:0007669"/>
    <property type="project" value="InterPro"/>
</dbReference>
<dbReference type="PANTHER" id="PTHR33798">
    <property type="entry name" value="FLAVOPROTEIN OXYGENASE"/>
    <property type="match status" value="1"/>
</dbReference>
<dbReference type="Pfam" id="PF01613">
    <property type="entry name" value="Flavin_Reduct"/>
    <property type="match status" value="1"/>
</dbReference>
<evidence type="ECO:0000256" key="3">
    <source>
        <dbReference type="ARBA" id="ARBA00022643"/>
    </source>
</evidence>
<evidence type="ECO:0000256" key="2">
    <source>
        <dbReference type="ARBA" id="ARBA00022630"/>
    </source>
</evidence>
<evidence type="ECO:0000313" key="7">
    <source>
        <dbReference type="Proteomes" id="UP000007813"/>
    </source>
</evidence>
<evidence type="ECO:0000259" key="5">
    <source>
        <dbReference type="SMART" id="SM00903"/>
    </source>
</evidence>
<comment type="similarity">
    <text evidence="4">Belongs to the flavoredoxin family.</text>
</comment>
<protein>
    <submittedName>
        <fullName evidence="6">Flavin reductase like domain, putative</fullName>
    </submittedName>
</protein>
<dbReference type="Gene3D" id="2.30.110.10">
    <property type="entry name" value="Electron Transport, Fmn-binding Protein, Chain A"/>
    <property type="match status" value="1"/>
</dbReference>
<dbReference type="EMBL" id="ALJD01000003">
    <property type="protein sequence ID" value="EJN60910.1"/>
    <property type="molecule type" value="Genomic_DNA"/>
</dbReference>
<keyword evidence="2" id="KW-0285">Flavoprotein</keyword>
<dbReference type="InterPro" id="IPR002563">
    <property type="entry name" value="Flavin_Rdtase-like_dom"/>
</dbReference>
<evidence type="ECO:0000256" key="1">
    <source>
        <dbReference type="ARBA" id="ARBA00001917"/>
    </source>
</evidence>
<dbReference type="SMART" id="SM00903">
    <property type="entry name" value="Flavin_Reduct"/>
    <property type="match status" value="1"/>
</dbReference>
<reference evidence="6 7" key="1">
    <citation type="journal article" date="2012" name="J. Bacteriol.">
        <title>Draft Genome Sequence of the Extremely Halophilic Archaeon Halogranum salarium B-1T.</title>
        <authorList>
            <person name="Kim K.K."/>
            <person name="Lee K.C."/>
            <person name="Lee J.S."/>
        </authorList>
    </citation>
    <scope>NUCLEOTIDE SEQUENCE [LARGE SCALE GENOMIC DNA]</scope>
    <source>
        <strain evidence="6 7">B-1</strain>
    </source>
</reference>
<dbReference type="SUPFAM" id="SSF50475">
    <property type="entry name" value="FMN-binding split barrel"/>
    <property type="match status" value="1"/>
</dbReference>
<dbReference type="eggNOG" id="arCOG02017">
    <property type="taxonomic scope" value="Archaea"/>
</dbReference>
<organism evidence="6 7">
    <name type="scientific">Halogranum salarium B-1</name>
    <dbReference type="NCBI Taxonomy" id="1210908"/>
    <lineage>
        <taxon>Archaea</taxon>
        <taxon>Methanobacteriati</taxon>
        <taxon>Methanobacteriota</taxon>
        <taxon>Stenosarchaea group</taxon>
        <taxon>Halobacteria</taxon>
        <taxon>Halobacteriales</taxon>
        <taxon>Haloferacaceae</taxon>
    </lineage>
</organism>
<dbReference type="InterPro" id="IPR012349">
    <property type="entry name" value="Split_barrel_FMN-bd"/>
</dbReference>
<dbReference type="PANTHER" id="PTHR33798:SF5">
    <property type="entry name" value="FLAVIN REDUCTASE LIKE DOMAIN-CONTAINING PROTEIN"/>
    <property type="match status" value="1"/>
</dbReference>
<feature type="domain" description="Flavin reductase like" evidence="5">
    <location>
        <begin position="20"/>
        <end position="172"/>
    </location>
</feature>
<comment type="caution">
    <text evidence="6">The sequence shown here is derived from an EMBL/GenBank/DDBJ whole genome shotgun (WGS) entry which is preliminary data.</text>
</comment>
<dbReference type="PATRIC" id="fig|1210908.3.peg.1448"/>
<comment type="cofactor">
    <cofactor evidence="1">
        <name>FMN</name>
        <dbReference type="ChEBI" id="CHEBI:58210"/>
    </cofactor>
</comment>
<evidence type="ECO:0000313" key="6">
    <source>
        <dbReference type="EMBL" id="EJN60910.1"/>
    </source>
</evidence>
<dbReference type="AlphaFoldDB" id="J2ZJL0"/>